<feature type="domain" description="Tf2-1-like SH3-like" evidence="4">
    <location>
        <begin position="518"/>
        <end position="553"/>
    </location>
</feature>
<dbReference type="Pfam" id="PF00078">
    <property type="entry name" value="RVT_1"/>
    <property type="match status" value="1"/>
</dbReference>
<evidence type="ECO:0000256" key="1">
    <source>
        <dbReference type="SAM" id="Coils"/>
    </source>
</evidence>
<dbReference type="CDD" id="cd01647">
    <property type="entry name" value="RT_LTR"/>
    <property type="match status" value="1"/>
</dbReference>
<dbReference type="Gene3D" id="3.10.10.10">
    <property type="entry name" value="HIV Type 1 Reverse Transcriptase, subunit A, domain 1"/>
    <property type="match status" value="1"/>
</dbReference>
<dbReference type="InterPro" id="IPR053134">
    <property type="entry name" value="RNA-dir_DNA_polymerase"/>
</dbReference>
<dbReference type="InterPro" id="IPR056924">
    <property type="entry name" value="SH3_Tf2-1"/>
</dbReference>
<dbReference type="SUPFAM" id="SSF56672">
    <property type="entry name" value="DNA/RNA polymerases"/>
    <property type="match status" value="1"/>
</dbReference>
<protein>
    <submittedName>
        <fullName evidence="5">Uncharacterized protein</fullName>
    </submittedName>
</protein>
<evidence type="ECO:0000259" key="4">
    <source>
        <dbReference type="Pfam" id="PF24626"/>
    </source>
</evidence>
<dbReference type="InterPro" id="IPR000477">
    <property type="entry name" value="RT_dom"/>
</dbReference>
<organism evidence="5">
    <name type="scientific">Tanacetum cinerariifolium</name>
    <name type="common">Dalmatian daisy</name>
    <name type="synonym">Chrysanthemum cinerariifolium</name>
    <dbReference type="NCBI Taxonomy" id="118510"/>
    <lineage>
        <taxon>Eukaryota</taxon>
        <taxon>Viridiplantae</taxon>
        <taxon>Streptophyta</taxon>
        <taxon>Embryophyta</taxon>
        <taxon>Tracheophyta</taxon>
        <taxon>Spermatophyta</taxon>
        <taxon>Magnoliopsida</taxon>
        <taxon>eudicotyledons</taxon>
        <taxon>Gunneridae</taxon>
        <taxon>Pentapetalae</taxon>
        <taxon>asterids</taxon>
        <taxon>campanulids</taxon>
        <taxon>Asterales</taxon>
        <taxon>Asteraceae</taxon>
        <taxon>Asteroideae</taxon>
        <taxon>Anthemideae</taxon>
        <taxon>Anthemidinae</taxon>
        <taxon>Tanacetum</taxon>
    </lineage>
</organism>
<feature type="domain" description="Reverse transcriptase" evidence="3">
    <location>
        <begin position="379"/>
        <end position="494"/>
    </location>
</feature>
<accession>A0A699HDC8</accession>
<proteinExistence type="predicted"/>
<feature type="coiled-coil region" evidence="1">
    <location>
        <begin position="369"/>
        <end position="396"/>
    </location>
</feature>
<feature type="region of interest" description="Disordered" evidence="2">
    <location>
        <begin position="122"/>
        <end position="142"/>
    </location>
</feature>
<reference evidence="5" key="1">
    <citation type="journal article" date="2019" name="Sci. Rep.">
        <title>Draft genome of Tanacetum cinerariifolium, the natural source of mosquito coil.</title>
        <authorList>
            <person name="Yamashiro T."/>
            <person name="Shiraishi A."/>
            <person name="Satake H."/>
            <person name="Nakayama K."/>
        </authorList>
    </citation>
    <scope>NUCLEOTIDE SEQUENCE</scope>
</reference>
<dbReference type="PANTHER" id="PTHR24559:SF427">
    <property type="entry name" value="RNA-DIRECTED DNA POLYMERASE"/>
    <property type="match status" value="1"/>
</dbReference>
<dbReference type="EMBL" id="BKCJ010113043">
    <property type="protein sequence ID" value="GEX51797.1"/>
    <property type="molecule type" value="Genomic_DNA"/>
</dbReference>
<dbReference type="PANTHER" id="PTHR24559">
    <property type="entry name" value="TRANSPOSON TY3-I GAG-POL POLYPROTEIN"/>
    <property type="match status" value="1"/>
</dbReference>
<evidence type="ECO:0000256" key="2">
    <source>
        <dbReference type="SAM" id="MobiDB-lite"/>
    </source>
</evidence>
<feature type="compositionally biased region" description="Basic and acidic residues" evidence="2">
    <location>
        <begin position="122"/>
        <end position="134"/>
    </location>
</feature>
<dbReference type="InterPro" id="IPR043128">
    <property type="entry name" value="Rev_trsase/Diguanyl_cyclase"/>
</dbReference>
<comment type="caution">
    <text evidence="5">The sequence shown here is derived from an EMBL/GenBank/DDBJ whole genome shotgun (WGS) entry which is preliminary data.</text>
</comment>
<dbReference type="InterPro" id="IPR043502">
    <property type="entry name" value="DNA/RNA_pol_sf"/>
</dbReference>
<gene>
    <name evidence="5" type="ORF">Tci_323772</name>
</gene>
<keyword evidence="1" id="KW-0175">Coiled coil</keyword>
<dbReference type="Gene3D" id="3.30.70.270">
    <property type="match status" value="1"/>
</dbReference>
<dbReference type="Pfam" id="PF24626">
    <property type="entry name" value="SH3_Tf2-1"/>
    <property type="match status" value="1"/>
</dbReference>
<evidence type="ECO:0000259" key="3">
    <source>
        <dbReference type="Pfam" id="PF00078"/>
    </source>
</evidence>
<sequence>MGVKESATWDWDSSTWGGRGNCIGIVPVSASVRERLVWGVSFLAGNSVEGGYGWDRLTMHIQHEHDKYKELKRTRDAKYQDGSVDANMSPKKTTTPMTNAFIKKLIAQRVADAWAKYEANRRSKNGDDNHDSRSGRRRTKHTTRECTYNDFLKSQPLNFKKMMTDKYFPRSEIKKLEIKIWNLKVKGTDVVSYTQHFQELALMCGRMFPEESNEVEKCVGGHPDMIQGSAMASTPKQCKMQLNLKMSWWIRGSVHLLKDKLRTKESLMTTQRTSTLNNSLTKGTRFSIKNHLMHKNSKVFAERMSCLLAHVTAKKAKDKSEEKRLKDEPIVWDFLEAFLEDLSGIPPTRQVEFQIDLIPGAAHAARAPYRLASSDMKELSDQLQAFRQRLYKTQVEVYSKINLRSGYHQLRVHEEDILKTTFRTRNGHYKFQVMPFCLTNASAVFMDLMNRVWKPYFDKFVIVFIDDILIHSKRKQEHEEHLKLILELLKKDQLIQAAHDRQKSYADVMCKPLEIQVGDKVMLKVSPWKGVIRFGKQGKLNPRYIRPFKVLAKKCLSDEPLAIPLDEIHIDDKLHFVKEPLEIMDREVKWLKQSRILLSKFDGTLGEVLSSHGNEKINFKRSHVIAIPCTKKSAGLRVNDIDLFEINEGGNMNDIVGEIHLQHILKFVVEKDEGLSWIAMMDTSASNMSYQALERDQPETCDLRKMRKALDDCKMATYLDHGFLKVCLIAGKLRKPMKIKMAVILRLFLVHGYATSTLMKV</sequence>
<dbReference type="AlphaFoldDB" id="A0A699HDC8"/>
<evidence type="ECO:0000313" key="5">
    <source>
        <dbReference type="EMBL" id="GEX51797.1"/>
    </source>
</evidence>
<name>A0A699HDC8_TANCI</name>